<comment type="caution">
    <text evidence="3">The sequence shown here is derived from an EMBL/GenBank/DDBJ whole genome shotgun (WGS) entry which is preliminary data.</text>
</comment>
<dbReference type="PROSITE" id="PS50213">
    <property type="entry name" value="FAS1"/>
    <property type="match status" value="2"/>
</dbReference>
<name>A0A847SKK3_9BACT</name>
<feature type="chain" id="PRO_5032954094" description="FAS1 domain-containing protein" evidence="1">
    <location>
        <begin position="19"/>
        <end position="340"/>
    </location>
</feature>
<reference evidence="3 4" key="1">
    <citation type="submission" date="2020-04" db="EMBL/GenBank/DDBJ databases">
        <authorList>
            <person name="Yin C."/>
        </authorList>
    </citation>
    <scope>NUCLEOTIDE SEQUENCE [LARGE SCALE GENOMIC DNA]</scope>
    <source>
        <strain evidence="3 4">Ak56</strain>
    </source>
</reference>
<dbReference type="InterPro" id="IPR050904">
    <property type="entry name" value="Adhesion/Biosynth-related"/>
</dbReference>
<feature type="domain" description="FAS1" evidence="2">
    <location>
        <begin position="33"/>
        <end position="176"/>
    </location>
</feature>
<dbReference type="GO" id="GO:0005615">
    <property type="term" value="C:extracellular space"/>
    <property type="evidence" value="ECO:0007669"/>
    <property type="project" value="TreeGrafter"/>
</dbReference>
<feature type="domain" description="FAS1" evidence="2">
    <location>
        <begin position="180"/>
        <end position="331"/>
    </location>
</feature>
<dbReference type="RefSeq" id="WP_168742481.1">
    <property type="nucleotide sequence ID" value="NZ_JABAHZ010000009.1"/>
</dbReference>
<dbReference type="Proteomes" id="UP000552864">
    <property type="component" value="Unassembled WGS sequence"/>
</dbReference>
<dbReference type="EMBL" id="JABAHZ010000009">
    <property type="protein sequence ID" value="NLR82431.1"/>
    <property type="molecule type" value="Genomic_DNA"/>
</dbReference>
<evidence type="ECO:0000313" key="3">
    <source>
        <dbReference type="EMBL" id="NLR82431.1"/>
    </source>
</evidence>
<keyword evidence="4" id="KW-1185">Reference proteome</keyword>
<evidence type="ECO:0000259" key="2">
    <source>
        <dbReference type="PROSITE" id="PS50213"/>
    </source>
</evidence>
<dbReference type="Gene3D" id="2.30.180.10">
    <property type="entry name" value="FAS1 domain"/>
    <property type="match status" value="2"/>
</dbReference>
<accession>A0A847SKK3</accession>
<dbReference type="Pfam" id="PF02469">
    <property type="entry name" value="Fasciclin"/>
    <property type="match status" value="2"/>
</dbReference>
<dbReference type="PROSITE" id="PS51257">
    <property type="entry name" value="PROKAR_LIPOPROTEIN"/>
    <property type="match status" value="1"/>
</dbReference>
<keyword evidence="1" id="KW-0732">Signal</keyword>
<feature type="signal peptide" evidence="1">
    <location>
        <begin position="1"/>
        <end position="18"/>
    </location>
</feature>
<evidence type="ECO:0000256" key="1">
    <source>
        <dbReference type="SAM" id="SignalP"/>
    </source>
</evidence>
<dbReference type="SMART" id="SM00554">
    <property type="entry name" value="FAS1"/>
    <property type="match status" value="2"/>
</dbReference>
<dbReference type="PANTHER" id="PTHR10900:SF77">
    <property type="entry name" value="FI19380P1"/>
    <property type="match status" value="1"/>
</dbReference>
<organism evidence="3 4">
    <name type="scientific">Chitinophaga eiseniae</name>
    <dbReference type="NCBI Taxonomy" id="634771"/>
    <lineage>
        <taxon>Bacteria</taxon>
        <taxon>Pseudomonadati</taxon>
        <taxon>Bacteroidota</taxon>
        <taxon>Chitinophagia</taxon>
        <taxon>Chitinophagales</taxon>
        <taxon>Chitinophagaceae</taxon>
        <taxon>Chitinophaga</taxon>
    </lineage>
</organism>
<dbReference type="InterPro" id="IPR000782">
    <property type="entry name" value="FAS1_domain"/>
</dbReference>
<protein>
    <recommendedName>
        <fullName evidence="2">FAS1 domain-containing protein</fullName>
    </recommendedName>
</protein>
<proteinExistence type="predicted"/>
<sequence>MKRYFPFYIFLLTLLAAACKKLDITSDDHTADVRMVGDFIHNNYDLSLLSAALQKTGFLDSLNADGPFTVWAPDNQAFKALGINKPEDFNGMNTDSLRTSLKNLVIKDRLYIAAIPTQLDNRYATLGNMTSYVSVGVIGNNADAYPAVFNGGMVYDAPKRNLAMKNGVVHVIQAVPKYVPQQITDYLSADTSLSVFVTLLKKTKQWETLKTDGPFTVYAPSNSAFLGYNLTADSINKLDVSRYNPLAFNIYTLCLQPHHILMKDFDVIGAYSEKLDIGSGYFINPHGNFTIWAPGGRWGAHSPGGITVDGGAKGQDIMVSNGVINRMNNILLYPDSLLIK</sequence>
<dbReference type="SUPFAM" id="SSF82153">
    <property type="entry name" value="FAS1 domain"/>
    <property type="match status" value="2"/>
</dbReference>
<evidence type="ECO:0000313" key="4">
    <source>
        <dbReference type="Proteomes" id="UP000552864"/>
    </source>
</evidence>
<gene>
    <name evidence="3" type="ORF">HGH91_27690</name>
</gene>
<dbReference type="PANTHER" id="PTHR10900">
    <property type="entry name" value="PERIOSTIN-RELATED"/>
    <property type="match status" value="1"/>
</dbReference>
<dbReference type="AlphaFoldDB" id="A0A847SKK3"/>
<dbReference type="InterPro" id="IPR036378">
    <property type="entry name" value="FAS1_dom_sf"/>
</dbReference>